<dbReference type="AlphaFoldDB" id="A0A1Q2LGS1"/>
<proteinExistence type="predicted"/>
<sequence>METKHYVDIAVIIIVAVLGLRGLKNGLIHEIMGVLGIVIGIYCASKYCIDGAKYIELAGLSFENRHILLMLAFILILALVWIGFLVLGVIVARFVVILPEIAIINYFGGYVFSALKYFVILCVVVYGLTQVGFLKDPIKELTEGTRSYPIMYEVAEKIMSIEALQDLQKQYVEVEETAKKEVKKAATKAANEVVKSVIK</sequence>
<evidence type="ECO:0000256" key="5">
    <source>
        <dbReference type="SAM" id="Phobius"/>
    </source>
</evidence>
<accession>A0A1Q2LGS1</accession>
<dbReference type="InterPro" id="IPR003825">
    <property type="entry name" value="Colicin-V_CvpA"/>
</dbReference>
<feature type="transmembrane region" description="Helical" evidence="5">
    <location>
        <begin position="107"/>
        <end position="129"/>
    </location>
</feature>
<evidence type="ECO:0000313" key="7">
    <source>
        <dbReference type="Proteomes" id="UP000188298"/>
    </source>
</evidence>
<protein>
    <submittedName>
        <fullName evidence="6">CvpA family protein</fullName>
    </submittedName>
</protein>
<keyword evidence="2 5" id="KW-0812">Transmembrane</keyword>
<reference evidence="6 7" key="1">
    <citation type="submission" date="2017-02" db="EMBL/GenBank/DDBJ databases">
        <title>Whole genome sequencing of Helicobacter bilis strain AAQJH.</title>
        <authorList>
            <person name="Conlan S."/>
            <person name="Thomas P.J."/>
            <person name="Mullikin J."/>
            <person name="Palmore T.N."/>
            <person name="Frank K.M."/>
            <person name="Segre J.A."/>
        </authorList>
    </citation>
    <scope>NUCLEOTIDE SEQUENCE [LARGE SCALE GENOMIC DNA]</scope>
    <source>
        <strain evidence="6 7">AAQJH</strain>
    </source>
</reference>
<name>A0A1Q2LGS1_9HELI</name>
<dbReference type="KEGG" id="hbl:XJ32_03230"/>
<keyword evidence="4 5" id="KW-0472">Membrane</keyword>
<dbReference type="Proteomes" id="UP000188298">
    <property type="component" value="Chromosome"/>
</dbReference>
<dbReference type="Pfam" id="PF02674">
    <property type="entry name" value="Colicin_V"/>
    <property type="match status" value="1"/>
</dbReference>
<gene>
    <name evidence="6" type="ORF">XJ32_03230</name>
</gene>
<feature type="transmembrane region" description="Helical" evidence="5">
    <location>
        <begin position="6"/>
        <end position="23"/>
    </location>
</feature>
<evidence type="ECO:0000256" key="1">
    <source>
        <dbReference type="ARBA" id="ARBA00004141"/>
    </source>
</evidence>
<evidence type="ECO:0000256" key="3">
    <source>
        <dbReference type="ARBA" id="ARBA00022989"/>
    </source>
</evidence>
<comment type="subcellular location">
    <subcellularLocation>
        <location evidence="1">Membrane</location>
        <topology evidence="1">Multi-pass membrane protein</topology>
    </subcellularLocation>
</comment>
<dbReference type="GO" id="GO:0016020">
    <property type="term" value="C:membrane"/>
    <property type="evidence" value="ECO:0007669"/>
    <property type="project" value="UniProtKB-SubCell"/>
</dbReference>
<evidence type="ECO:0000313" key="6">
    <source>
        <dbReference type="EMBL" id="AQQ59277.1"/>
    </source>
</evidence>
<keyword evidence="3 5" id="KW-1133">Transmembrane helix</keyword>
<organism evidence="6 7">
    <name type="scientific">Helicobacter bilis</name>
    <dbReference type="NCBI Taxonomy" id="37372"/>
    <lineage>
        <taxon>Bacteria</taxon>
        <taxon>Pseudomonadati</taxon>
        <taxon>Campylobacterota</taxon>
        <taxon>Epsilonproteobacteria</taxon>
        <taxon>Campylobacterales</taxon>
        <taxon>Helicobacteraceae</taxon>
        <taxon>Helicobacter</taxon>
    </lineage>
</organism>
<feature type="transmembrane region" description="Helical" evidence="5">
    <location>
        <begin position="67"/>
        <end position="95"/>
    </location>
</feature>
<dbReference type="EMBL" id="CP019645">
    <property type="protein sequence ID" value="AQQ59277.1"/>
    <property type="molecule type" value="Genomic_DNA"/>
</dbReference>
<dbReference type="GO" id="GO:0009403">
    <property type="term" value="P:toxin biosynthetic process"/>
    <property type="evidence" value="ECO:0007669"/>
    <property type="project" value="InterPro"/>
</dbReference>
<dbReference type="RefSeq" id="WP_005217588.1">
    <property type="nucleotide sequence ID" value="NZ_CABKOK010000004.1"/>
</dbReference>
<evidence type="ECO:0000256" key="4">
    <source>
        <dbReference type="ARBA" id="ARBA00023136"/>
    </source>
</evidence>
<evidence type="ECO:0000256" key="2">
    <source>
        <dbReference type="ARBA" id="ARBA00022692"/>
    </source>
</evidence>